<comment type="caution">
    <text evidence="1">The sequence shown here is derived from an EMBL/GenBank/DDBJ whole genome shotgun (WGS) entry which is preliminary data.</text>
</comment>
<protein>
    <submittedName>
        <fullName evidence="1">Uncharacterized protein</fullName>
    </submittedName>
</protein>
<sequence length="269" mass="30215">MEEIEIVAEMERKEKHFVLVHGACHGAWCWYKVVTLLKSSGHKVTTLDLAACGTHPNQYHQVPSAANYIEPLMEFMASLPPEERVILVGHSLGGLSISVAMVRFPQKVSVAVFCTAFMPSPDLSLTTLFEEYTGRIDSYMDSVYTFDAGTDNHPTSILCGPNFMASKLYQLSPPQDLTLAVSLVRPHPMLTAVEWNKVAAVTKEKYGSVDSVYIVCDQDNILKQDLQRWMIQKYPTKEVKLISGSDHMLMFSKPKELCCCLQEIIDKYT</sequence>
<reference evidence="2" key="1">
    <citation type="journal article" date="2023" name="G3 (Bethesda)">
        <title>Genome assembly and association tests identify interacting loci associated with vigor, precocity, and sex in interspecific pistachio rootstocks.</title>
        <authorList>
            <person name="Palmer W."/>
            <person name="Jacygrad E."/>
            <person name="Sagayaradj S."/>
            <person name="Cavanaugh K."/>
            <person name="Han R."/>
            <person name="Bertier L."/>
            <person name="Beede B."/>
            <person name="Kafkas S."/>
            <person name="Golino D."/>
            <person name="Preece J."/>
            <person name="Michelmore R."/>
        </authorList>
    </citation>
    <scope>NUCLEOTIDE SEQUENCE [LARGE SCALE GENOMIC DNA]</scope>
</reference>
<dbReference type="EMBL" id="CM047740">
    <property type="protein sequence ID" value="KAJ0039491.1"/>
    <property type="molecule type" value="Genomic_DNA"/>
</dbReference>
<name>A0ACC0YPH6_9ROSI</name>
<evidence type="ECO:0000313" key="1">
    <source>
        <dbReference type="EMBL" id="KAJ0039491.1"/>
    </source>
</evidence>
<evidence type="ECO:0000313" key="2">
    <source>
        <dbReference type="Proteomes" id="UP001163603"/>
    </source>
</evidence>
<organism evidence="1 2">
    <name type="scientific">Pistacia integerrima</name>
    <dbReference type="NCBI Taxonomy" id="434235"/>
    <lineage>
        <taxon>Eukaryota</taxon>
        <taxon>Viridiplantae</taxon>
        <taxon>Streptophyta</taxon>
        <taxon>Embryophyta</taxon>
        <taxon>Tracheophyta</taxon>
        <taxon>Spermatophyta</taxon>
        <taxon>Magnoliopsida</taxon>
        <taxon>eudicotyledons</taxon>
        <taxon>Gunneridae</taxon>
        <taxon>Pentapetalae</taxon>
        <taxon>rosids</taxon>
        <taxon>malvids</taxon>
        <taxon>Sapindales</taxon>
        <taxon>Anacardiaceae</taxon>
        <taxon>Pistacia</taxon>
    </lineage>
</organism>
<proteinExistence type="predicted"/>
<dbReference type="Proteomes" id="UP001163603">
    <property type="component" value="Chromosome 5"/>
</dbReference>
<gene>
    <name evidence="1" type="ORF">Pint_28135</name>
</gene>
<accession>A0ACC0YPH6</accession>
<keyword evidence="2" id="KW-1185">Reference proteome</keyword>